<comment type="caution">
    <text evidence="2">The sequence shown here is derived from an EMBL/GenBank/DDBJ whole genome shotgun (WGS) entry which is preliminary data.</text>
</comment>
<dbReference type="Pfam" id="PF00578">
    <property type="entry name" value="AhpC-TSA"/>
    <property type="match status" value="1"/>
</dbReference>
<dbReference type="EMBL" id="BART01031047">
    <property type="protein sequence ID" value="GAH10119.1"/>
    <property type="molecule type" value="Genomic_DNA"/>
</dbReference>
<dbReference type="InterPro" id="IPR036249">
    <property type="entry name" value="Thioredoxin-like_sf"/>
</dbReference>
<sequence>LGELINSIEDENLIRSREYIDLYSIWLSKKDSINRIGKKATNFKLPDIDKKLISFNSVANNKLTYVENSGSWCSNMTRRSRELKPIYEKYKENGFEIITIVCESKLDRWEKWVHKEGFPWVCLIELDDEIAKHGIKYSSILFKDSSNPNYLVDRNRYVIATSLSAIELKEILLRTFEPEEYQKDNENIMEENVP</sequence>
<gene>
    <name evidence="2" type="ORF">S01H4_54024</name>
</gene>
<dbReference type="GO" id="GO:0016491">
    <property type="term" value="F:oxidoreductase activity"/>
    <property type="evidence" value="ECO:0007669"/>
    <property type="project" value="InterPro"/>
</dbReference>
<dbReference type="InterPro" id="IPR000866">
    <property type="entry name" value="AhpC/TSA"/>
</dbReference>
<dbReference type="GO" id="GO:0016209">
    <property type="term" value="F:antioxidant activity"/>
    <property type="evidence" value="ECO:0007669"/>
    <property type="project" value="InterPro"/>
</dbReference>
<feature type="non-terminal residue" evidence="2">
    <location>
        <position position="1"/>
    </location>
</feature>
<dbReference type="InterPro" id="IPR013766">
    <property type="entry name" value="Thioredoxin_domain"/>
</dbReference>
<name>X1DYX4_9ZZZZ</name>
<dbReference type="SUPFAM" id="SSF52833">
    <property type="entry name" value="Thioredoxin-like"/>
    <property type="match status" value="1"/>
</dbReference>
<dbReference type="PROSITE" id="PS51352">
    <property type="entry name" value="THIOREDOXIN_2"/>
    <property type="match status" value="1"/>
</dbReference>
<dbReference type="Gene3D" id="3.40.30.10">
    <property type="entry name" value="Glutaredoxin"/>
    <property type="match status" value="1"/>
</dbReference>
<feature type="domain" description="Thioredoxin" evidence="1">
    <location>
        <begin position="34"/>
        <end position="181"/>
    </location>
</feature>
<accession>X1DYX4</accession>
<proteinExistence type="predicted"/>
<protein>
    <recommendedName>
        <fullName evidence="1">Thioredoxin domain-containing protein</fullName>
    </recommendedName>
</protein>
<reference evidence="2" key="1">
    <citation type="journal article" date="2014" name="Front. Microbiol.">
        <title>High frequency of phylogenetically diverse reductive dehalogenase-homologous genes in deep subseafloor sedimentary metagenomes.</title>
        <authorList>
            <person name="Kawai M."/>
            <person name="Futagami T."/>
            <person name="Toyoda A."/>
            <person name="Takaki Y."/>
            <person name="Nishi S."/>
            <person name="Hori S."/>
            <person name="Arai W."/>
            <person name="Tsubouchi T."/>
            <person name="Morono Y."/>
            <person name="Uchiyama I."/>
            <person name="Ito T."/>
            <person name="Fujiyama A."/>
            <person name="Inagaki F."/>
            <person name="Takami H."/>
        </authorList>
    </citation>
    <scope>NUCLEOTIDE SEQUENCE</scope>
    <source>
        <strain evidence="2">Expedition CK06-06</strain>
    </source>
</reference>
<evidence type="ECO:0000259" key="1">
    <source>
        <dbReference type="PROSITE" id="PS51352"/>
    </source>
</evidence>
<organism evidence="2">
    <name type="scientific">marine sediment metagenome</name>
    <dbReference type="NCBI Taxonomy" id="412755"/>
    <lineage>
        <taxon>unclassified sequences</taxon>
        <taxon>metagenomes</taxon>
        <taxon>ecological metagenomes</taxon>
    </lineage>
</organism>
<dbReference type="AlphaFoldDB" id="X1DYX4"/>
<evidence type="ECO:0000313" key="2">
    <source>
        <dbReference type="EMBL" id="GAH10119.1"/>
    </source>
</evidence>